<dbReference type="Proteomes" id="UP000246702">
    <property type="component" value="Unassembled WGS sequence"/>
</dbReference>
<dbReference type="GeneID" id="37115051"/>
<sequence length="51" mass="5992">MAPNLPERAMDLSTSEPETKPEVPNILIHWLARYPERRFCYVDPPTWQHAS</sequence>
<comment type="caution">
    <text evidence="2">The sequence shown here is derived from an EMBL/GenBank/DDBJ whole genome shotgun (WGS) entry which is preliminary data.</text>
</comment>
<evidence type="ECO:0000256" key="1">
    <source>
        <dbReference type="SAM" id="MobiDB-lite"/>
    </source>
</evidence>
<accession>A0A317V2J7</accession>
<organism evidence="2 3">
    <name type="scientific">Aspergillus sclerotioniger CBS 115572</name>
    <dbReference type="NCBI Taxonomy" id="1450535"/>
    <lineage>
        <taxon>Eukaryota</taxon>
        <taxon>Fungi</taxon>
        <taxon>Dikarya</taxon>
        <taxon>Ascomycota</taxon>
        <taxon>Pezizomycotina</taxon>
        <taxon>Eurotiomycetes</taxon>
        <taxon>Eurotiomycetidae</taxon>
        <taxon>Eurotiales</taxon>
        <taxon>Aspergillaceae</taxon>
        <taxon>Aspergillus</taxon>
        <taxon>Aspergillus subgen. Circumdati</taxon>
    </lineage>
</organism>
<name>A0A317V2J7_9EURO</name>
<dbReference type="RefSeq" id="XP_025461940.1">
    <property type="nucleotide sequence ID" value="XM_025612908.1"/>
</dbReference>
<dbReference type="AlphaFoldDB" id="A0A317V2J7"/>
<gene>
    <name evidence="2" type="ORF">BO94DRAFT_540389</name>
</gene>
<dbReference type="EMBL" id="MSFK01000047">
    <property type="protein sequence ID" value="PWY67591.1"/>
    <property type="molecule type" value="Genomic_DNA"/>
</dbReference>
<keyword evidence="3" id="KW-1185">Reference proteome</keyword>
<evidence type="ECO:0000313" key="2">
    <source>
        <dbReference type="EMBL" id="PWY67591.1"/>
    </source>
</evidence>
<feature type="region of interest" description="Disordered" evidence="1">
    <location>
        <begin position="1"/>
        <end position="20"/>
    </location>
</feature>
<protein>
    <submittedName>
        <fullName evidence="2">Uncharacterized protein</fullName>
    </submittedName>
</protein>
<reference evidence="2 3" key="1">
    <citation type="submission" date="2016-12" db="EMBL/GenBank/DDBJ databases">
        <title>The genomes of Aspergillus section Nigri reveals drivers in fungal speciation.</title>
        <authorList>
            <consortium name="DOE Joint Genome Institute"/>
            <person name="Vesth T.C."/>
            <person name="Nybo J."/>
            <person name="Theobald S."/>
            <person name="Brandl J."/>
            <person name="Frisvad J.C."/>
            <person name="Nielsen K.F."/>
            <person name="Lyhne E.K."/>
            <person name="Kogle M.E."/>
            <person name="Kuo A."/>
            <person name="Riley R."/>
            <person name="Clum A."/>
            <person name="Nolan M."/>
            <person name="Lipzen A."/>
            <person name="Salamov A."/>
            <person name="Henrissat B."/>
            <person name="Wiebenga A."/>
            <person name="De Vries R.P."/>
            <person name="Grigoriev I.V."/>
            <person name="Mortensen U.H."/>
            <person name="Andersen M.R."/>
            <person name="Baker S.E."/>
        </authorList>
    </citation>
    <scope>NUCLEOTIDE SEQUENCE [LARGE SCALE GENOMIC DNA]</scope>
    <source>
        <strain evidence="2 3">CBS 115572</strain>
    </source>
</reference>
<proteinExistence type="predicted"/>
<evidence type="ECO:0000313" key="3">
    <source>
        <dbReference type="Proteomes" id="UP000246702"/>
    </source>
</evidence>